<evidence type="ECO:0000256" key="3">
    <source>
        <dbReference type="ARBA" id="ARBA00022737"/>
    </source>
</evidence>
<reference evidence="4" key="1">
    <citation type="submission" date="2021-02" db="EMBL/GenBank/DDBJ databases">
        <title>Infant gut strain persistence is associated with maternal origin, phylogeny, and functional potential including surface adhesion and iron acquisition.</title>
        <authorList>
            <person name="Lou Y.C."/>
        </authorList>
    </citation>
    <scope>NUCLEOTIDE SEQUENCE</scope>
    <source>
        <strain evidence="4">L3_108_000G1_dasL3_108_000G1_metabat.metabat.11</strain>
    </source>
</reference>
<protein>
    <submittedName>
        <fullName evidence="4">Sugar O-acetyltransferase</fullName>
    </submittedName>
</protein>
<dbReference type="Gene3D" id="2.160.10.10">
    <property type="entry name" value="Hexapeptide repeat proteins"/>
    <property type="match status" value="1"/>
</dbReference>
<evidence type="ECO:0000256" key="1">
    <source>
        <dbReference type="ARBA" id="ARBA00007274"/>
    </source>
</evidence>
<dbReference type="Proteomes" id="UP000751224">
    <property type="component" value="Unassembled WGS sequence"/>
</dbReference>
<gene>
    <name evidence="4" type="ORF">KHX14_10135</name>
</gene>
<name>A0A943ER81_9FIRM</name>
<accession>A0A943ER81</accession>
<dbReference type="AlphaFoldDB" id="A0A943ER81"/>
<dbReference type="InterPro" id="IPR011004">
    <property type="entry name" value="Trimer_LpxA-like_sf"/>
</dbReference>
<dbReference type="SUPFAM" id="SSF51161">
    <property type="entry name" value="Trimeric LpxA-like enzymes"/>
    <property type="match status" value="1"/>
</dbReference>
<dbReference type="PANTHER" id="PTHR23416">
    <property type="entry name" value="SIALIC ACID SYNTHASE-RELATED"/>
    <property type="match status" value="1"/>
</dbReference>
<organism evidence="4 5">
    <name type="scientific">Thomasclavelia spiroformis</name>
    <dbReference type="NCBI Taxonomy" id="29348"/>
    <lineage>
        <taxon>Bacteria</taxon>
        <taxon>Bacillati</taxon>
        <taxon>Bacillota</taxon>
        <taxon>Erysipelotrichia</taxon>
        <taxon>Erysipelotrichales</taxon>
        <taxon>Coprobacillaceae</taxon>
        <taxon>Thomasclavelia</taxon>
    </lineage>
</organism>
<keyword evidence="2" id="KW-0808">Transferase</keyword>
<evidence type="ECO:0000313" key="5">
    <source>
        <dbReference type="Proteomes" id="UP000751224"/>
    </source>
</evidence>
<dbReference type="EMBL" id="JAGZCC010000088">
    <property type="protein sequence ID" value="MBS5589142.1"/>
    <property type="molecule type" value="Genomic_DNA"/>
</dbReference>
<evidence type="ECO:0000313" key="4">
    <source>
        <dbReference type="EMBL" id="MBS5589142.1"/>
    </source>
</evidence>
<comment type="similarity">
    <text evidence="1">Belongs to the transferase hexapeptide repeat family.</text>
</comment>
<keyword evidence="3" id="KW-0677">Repeat</keyword>
<dbReference type="InterPro" id="IPR018357">
    <property type="entry name" value="Hexapep_transf_CS"/>
</dbReference>
<proteinExistence type="inferred from homology"/>
<dbReference type="GO" id="GO:0008374">
    <property type="term" value="F:O-acyltransferase activity"/>
    <property type="evidence" value="ECO:0007669"/>
    <property type="project" value="TreeGrafter"/>
</dbReference>
<dbReference type="InterPro" id="IPR051159">
    <property type="entry name" value="Hexapeptide_acetyltransf"/>
</dbReference>
<sequence length="187" mass="20627">MEMKSFLEELRLGKIVKSGSKYHELMHSLAEEAMLKTAQLNNSYHDSNMRRQLFFEIIDKPVDDTFTIFPPFYTECGKNIYVGKNVFINCCCHFQDHGGIYIDDDVLIGSHVVLATINHGIYPEQRTDNIPAPIHIGKKVWIGSNATILLGVSIGDNAIVAAGAVVTKDVPANTVVAGVPAKIIKNV</sequence>
<dbReference type="RefSeq" id="WP_303888160.1">
    <property type="nucleotide sequence ID" value="NZ_JAGZCC010000088.1"/>
</dbReference>
<dbReference type="Pfam" id="PF14602">
    <property type="entry name" value="Hexapep_2"/>
    <property type="match status" value="1"/>
</dbReference>
<dbReference type="PROSITE" id="PS00101">
    <property type="entry name" value="HEXAPEP_TRANSFERASES"/>
    <property type="match status" value="1"/>
</dbReference>
<dbReference type="InterPro" id="IPR001451">
    <property type="entry name" value="Hexapep"/>
</dbReference>
<comment type="caution">
    <text evidence="4">The sequence shown here is derived from an EMBL/GenBank/DDBJ whole genome shotgun (WGS) entry which is preliminary data.</text>
</comment>
<evidence type="ECO:0000256" key="2">
    <source>
        <dbReference type="ARBA" id="ARBA00022679"/>
    </source>
</evidence>
<dbReference type="PANTHER" id="PTHR23416:SF23">
    <property type="entry name" value="ACETYLTRANSFERASE C18B11.09C-RELATED"/>
    <property type="match status" value="1"/>
</dbReference>